<dbReference type="SUPFAM" id="SSF53300">
    <property type="entry name" value="vWA-like"/>
    <property type="match status" value="1"/>
</dbReference>
<evidence type="ECO:0000313" key="20">
    <source>
        <dbReference type="Ensembl" id="ENSSTUP00000028767.1"/>
    </source>
</evidence>
<dbReference type="GO" id="GO:0005544">
    <property type="term" value="F:calcium-dependent phospholipid binding"/>
    <property type="evidence" value="ECO:0007669"/>
    <property type="project" value="InterPro"/>
</dbReference>
<dbReference type="SMART" id="SM00239">
    <property type="entry name" value="C2"/>
    <property type="match status" value="2"/>
</dbReference>
<dbReference type="Pfam" id="PF00168">
    <property type="entry name" value="C2"/>
    <property type="match status" value="2"/>
</dbReference>
<evidence type="ECO:0000256" key="15">
    <source>
        <dbReference type="ARBA" id="ARBA00058857"/>
    </source>
</evidence>
<evidence type="ECO:0000256" key="11">
    <source>
        <dbReference type="ARBA" id="ARBA00022837"/>
    </source>
</evidence>
<evidence type="ECO:0000256" key="18">
    <source>
        <dbReference type="ARBA" id="ARBA00076171"/>
    </source>
</evidence>
<dbReference type="PANTHER" id="PTHR10857:SF22">
    <property type="entry name" value="COPINE-3"/>
    <property type="match status" value="1"/>
</dbReference>
<evidence type="ECO:0000313" key="21">
    <source>
        <dbReference type="Proteomes" id="UP000472277"/>
    </source>
</evidence>
<feature type="domain" description="C2" evidence="19">
    <location>
        <begin position="1"/>
        <end position="123"/>
    </location>
</feature>
<dbReference type="Ensembl" id="ENSSTUT00000030105.1">
    <property type="protein sequence ID" value="ENSSTUP00000028767.1"/>
    <property type="gene ID" value="ENSSTUG00000012250.1"/>
</dbReference>
<keyword evidence="8" id="KW-0597">Phosphoprotein</keyword>
<dbReference type="GO" id="GO:0038128">
    <property type="term" value="P:ERBB2 signaling pathway"/>
    <property type="evidence" value="ECO:0007669"/>
    <property type="project" value="TreeGrafter"/>
</dbReference>
<comment type="similarity">
    <text evidence="5">Belongs to the copine family.</text>
</comment>
<dbReference type="GO" id="GO:0071277">
    <property type="term" value="P:cellular response to calcium ion"/>
    <property type="evidence" value="ECO:0007669"/>
    <property type="project" value="TreeGrafter"/>
</dbReference>
<evidence type="ECO:0000256" key="3">
    <source>
        <dbReference type="ARBA" id="ARBA00004246"/>
    </source>
</evidence>
<evidence type="ECO:0000256" key="12">
    <source>
        <dbReference type="ARBA" id="ARBA00022949"/>
    </source>
</evidence>
<evidence type="ECO:0000256" key="8">
    <source>
        <dbReference type="ARBA" id="ARBA00022553"/>
    </source>
</evidence>
<dbReference type="CDD" id="cd01459">
    <property type="entry name" value="vWA_copine_like"/>
    <property type="match status" value="1"/>
</dbReference>
<evidence type="ECO:0000259" key="19">
    <source>
        <dbReference type="PROSITE" id="PS50004"/>
    </source>
</evidence>
<sequence length="541" mass="60728">VAYQEAGPMATQCVTKVELTVSCENLLDKDIGSKSDPLCVLLMNTTGSQWYEVGRTEKVQNCLAPKFAKKFIIDYYFEIVQKLKFGIYDIDNKTVDLSDDDFLGELECTLGQVVSSRKHTRPLVLKNNRPAGRGTITIIAEEIKDNRVVNFEAEARKLDNKDFFGKSDPYLEFYKQTETGWQLAHRTEVVKNNLNPTWKPFRIPLQSLCGGDMDKHIKVECYDYDNDGSHDLIGIFETTMTRLQEASRSSPAEFECINSKKQQKKKGYKNSGVVSVKLCQVVKEYTFLDYIMGGCQINFTVGIDFTGSNGDPKSPRSLHYISPQGVNEYLSAIWSVGMVIQDYDSDKMFPAFGFGAQIPPTWQVSHEFPLNFNPANPFCAGIEGVVEAYRVCLPQVKLYGPTNFSPIINHVARFAMQATQQKTASQYFVLLIITDGVITDLDQTRSAIVNASRLPMSIIIIGVGGADFTAMEFLDGDDGRLRAPTGETAARDIVQFVPFRQFQNLSQIDTHFLKRFFPPSAFSFVSLLSLLPRLFFPSPVS</sequence>
<keyword evidence="21" id="KW-1185">Reference proteome</keyword>
<dbReference type="GO" id="GO:0046872">
    <property type="term" value="F:metal ion binding"/>
    <property type="evidence" value="ECO:0007669"/>
    <property type="project" value="UniProtKB-KW"/>
</dbReference>
<dbReference type="InterPro" id="IPR010734">
    <property type="entry name" value="Copine_C"/>
</dbReference>
<keyword evidence="11" id="KW-0106">Calcium</keyword>
<dbReference type="AlphaFoldDB" id="A0A673Y2T3"/>
<dbReference type="GO" id="GO:0005925">
    <property type="term" value="C:focal adhesion"/>
    <property type="evidence" value="ECO:0007669"/>
    <property type="project" value="UniProtKB-SubCell"/>
</dbReference>
<reference evidence="20" key="1">
    <citation type="submission" date="2025-08" db="UniProtKB">
        <authorList>
            <consortium name="Ensembl"/>
        </authorList>
    </citation>
    <scope>IDENTIFICATION</scope>
</reference>
<dbReference type="InterPro" id="IPR045052">
    <property type="entry name" value="Copine"/>
</dbReference>
<keyword evidence="6" id="KW-1003">Cell membrane</keyword>
<organism evidence="20 21">
    <name type="scientific">Salmo trutta</name>
    <name type="common">Brown trout</name>
    <dbReference type="NCBI Taxonomy" id="8032"/>
    <lineage>
        <taxon>Eukaryota</taxon>
        <taxon>Metazoa</taxon>
        <taxon>Chordata</taxon>
        <taxon>Craniata</taxon>
        <taxon>Vertebrata</taxon>
        <taxon>Euteleostomi</taxon>
        <taxon>Actinopterygii</taxon>
        <taxon>Neopterygii</taxon>
        <taxon>Teleostei</taxon>
        <taxon>Protacanthopterygii</taxon>
        <taxon>Salmoniformes</taxon>
        <taxon>Salmonidae</taxon>
        <taxon>Salmoninae</taxon>
        <taxon>Salmo</taxon>
    </lineage>
</organism>
<dbReference type="FunFam" id="2.60.40.150:FF:000042">
    <property type="entry name" value="Copine 3"/>
    <property type="match status" value="1"/>
</dbReference>
<dbReference type="Pfam" id="PF07002">
    <property type="entry name" value="Copine"/>
    <property type="match status" value="1"/>
</dbReference>
<accession>A0A673Y2T3</accession>
<evidence type="ECO:0000256" key="7">
    <source>
        <dbReference type="ARBA" id="ARBA00022490"/>
    </source>
</evidence>
<evidence type="ECO:0000256" key="16">
    <source>
        <dbReference type="ARBA" id="ARBA00065466"/>
    </source>
</evidence>
<evidence type="ECO:0000256" key="2">
    <source>
        <dbReference type="ARBA" id="ARBA00004236"/>
    </source>
</evidence>
<dbReference type="SUPFAM" id="SSF49562">
    <property type="entry name" value="C2 domain (Calcium/lipid-binding domain, CaLB)"/>
    <property type="match status" value="2"/>
</dbReference>
<keyword evidence="7" id="KW-0963">Cytoplasm</keyword>
<dbReference type="GO" id="GO:0005737">
    <property type="term" value="C:cytoplasm"/>
    <property type="evidence" value="ECO:0007669"/>
    <property type="project" value="UniProtKB-SubCell"/>
</dbReference>
<name>A0A673Y2T3_SALTR</name>
<evidence type="ECO:0000256" key="9">
    <source>
        <dbReference type="ARBA" id="ARBA00022723"/>
    </source>
</evidence>
<dbReference type="CDD" id="cd04047">
    <property type="entry name" value="C2B_Copine"/>
    <property type="match status" value="1"/>
</dbReference>
<dbReference type="Proteomes" id="UP000472277">
    <property type="component" value="Chromosome 2"/>
</dbReference>
<dbReference type="InterPro" id="IPR035892">
    <property type="entry name" value="C2_domain_sf"/>
</dbReference>
<evidence type="ECO:0000256" key="1">
    <source>
        <dbReference type="ARBA" id="ARBA00004123"/>
    </source>
</evidence>
<dbReference type="SMART" id="SM00327">
    <property type="entry name" value="VWA"/>
    <property type="match status" value="1"/>
</dbReference>
<dbReference type="GO" id="GO:0005634">
    <property type="term" value="C:nucleus"/>
    <property type="evidence" value="ECO:0007669"/>
    <property type="project" value="UniProtKB-SubCell"/>
</dbReference>
<dbReference type="PANTHER" id="PTHR10857">
    <property type="entry name" value="COPINE"/>
    <property type="match status" value="1"/>
</dbReference>
<protein>
    <recommendedName>
        <fullName evidence="17">Copine-3</fullName>
    </recommendedName>
    <alternativeName>
        <fullName evidence="18">Copine III</fullName>
    </alternativeName>
</protein>
<evidence type="ECO:0000256" key="6">
    <source>
        <dbReference type="ARBA" id="ARBA00022475"/>
    </source>
</evidence>
<dbReference type="Gene3D" id="2.60.40.150">
    <property type="entry name" value="C2 domain"/>
    <property type="match status" value="2"/>
</dbReference>
<dbReference type="InterPro" id="IPR000008">
    <property type="entry name" value="C2_dom"/>
</dbReference>
<evidence type="ECO:0000256" key="17">
    <source>
        <dbReference type="ARBA" id="ARBA00074834"/>
    </source>
</evidence>
<keyword evidence="13" id="KW-0472">Membrane</keyword>
<dbReference type="PROSITE" id="PS50004">
    <property type="entry name" value="C2"/>
    <property type="match status" value="2"/>
</dbReference>
<keyword evidence="9" id="KW-0479">Metal-binding</keyword>
<evidence type="ECO:0000256" key="13">
    <source>
        <dbReference type="ARBA" id="ARBA00023136"/>
    </source>
</evidence>
<evidence type="ECO:0000256" key="5">
    <source>
        <dbReference type="ARBA" id="ARBA00009048"/>
    </source>
</evidence>
<dbReference type="CDD" id="cd04048">
    <property type="entry name" value="C2A_Copine"/>
    <property type="match status" value="1"/>
</dbReference>
<dbReference type="GO" id="GO:0005886">
    <property type="term" value="C:plasma membrane"/>
    <property type="evidence" value="ECO:0007669"/>
    <property type="project" value="UniProtKB-SubCell"/>
</dbReference>
<comment type="subunit">
    <text evidence="16">Monomer. Interacts with ERBB2 (preferentially with the tyrosine phosphorylated form); this interaction occurs at the cell membrane and is increased in a growth factor heregulin-dependent manner. Interacts with SHC1; this interaction may mediate the binding of CPNE3 with ERBB2. Interacts with RACK1.</text>
</comment>
<keyword evidence="10" id="KW-0677">Repeat</keyword>
<dbReference type="GeneTree" id="ENSGT00940000154968"/>
<evidence type="ECO:0000256" key="10">
    <source>
        <dbReference type="ARBA" id="ARBA00022737"/>
    </source>
</evidence>
<gene>
    <name evidence="20" type="primary">CPNE3</name>
    <name evidence="20" type="synonym">cpne3</name>
</gene>
<evidence type="ECO:0000256" key="4">
    <source>
        <dbReference type="ARBA" id="ARBA00004496"/>
    </source>
</evidence>
<dbReference type="InterPro" id="IPR002035">
    <property type="entry name" value="VWF_A"/>
</dbReference>
<evidence type="ECO:0000256" key="14">
    <source>
        <dbReference type="ARBA" id="ARBA00023242"/>
    </source>
</evidence>
<reference evidence="20" key="2">
    <citation type="submission" date="2025-09" db="UniProtKB">
        <authorList>
            <consortium name="Ensembl"/>
        </authorList>
    </citation>
    <scope>IDENTIFICATION</scope>
</reference>
<keyword evidence="12" id="KW-0965">Cell junction</keyword>
<feature type="domain" description="C2" evidence="19">
    <location>
        <begin position="130"/>
        <end position="254"/>
    </location>
</feature>
<dbReference type="FunFam" id="2.60.40.150:FF:000099">
    <property type="entry name" value="Copine 3"/>
    <property type="match status" value="1"/>
</dbReference>
<dbReference type="GO" id="GO:0030971">
    <property type="term" value="F:receptor tyrosine kinase binding"/>
    <property type="evidence" value="ECO:0007669"/>
    <property type="project" value="TreeGrafter"/>
</dbReference>
<keyword evidence="14" id="KW-0539">Nucleus</keyword>
<proteinExistence type="inferred from homology"/>
<comment type="function">
    <text evidence="15">Calcium-dependent phospholipid-binding protein that plays a role in ERBB2-mediated tumor cell migration in response to growth factor heregulin stimulation.</text>
</comment>
<dbReference type="InterPro" id="IPR037768">
    <property type="entry name" value="C2B_Copine"/>
</dbReference>
<dbReference type="InterPro" id="IPR036465">
    <property type="entry name" value="vWFA_dom_sf"/>
</dbReference>
<comment type="subcellular location">
    <subcellularLocation>
        <location evidence="3">Cell junction</location>
        <location evidence="3">Focal adhesion</location>
    </subcellularLocation>
    <subcellularLocation>
        <location evidence="2">Cell membrane</location>
    </subcellularLocation>
    <subcellularLocation>
        <location evidence="4">Cytoplasm</location>
    </subcellularLocation>
    <subcellularLocation>
        <location evidence="1">Nucleus</location>
    </subcellularLocation>
</comment>